<keyword evidence="1" id="KW-0808">Transferase</keyword>
<feature type="domain" description="N-acetyltransferase" evidence="3">
    <location>
        <begin position="6"/>
        <end position="169"/>
    </location>
</feature>
<proteinExistence type="predicted"/>
<dbReference type="InterPro" id="IPR016181">
    <property type="entry name" value="Acyl_CoA_acyltransferase"/>
</dbReference>
<keyword evidence="5" id="KW-1185">Reference proteome</keyword>
<dbReference type="PROSITE" id="PS51186">
    <property type="entry name" value="GNAT"/>
    <property type="match status" value="1"/>
</dbReference>
<evidence type="ECO:0000256" key="1">
    <source>
        <dbReference type="ARBA" id="ARBA00022679"/>
    </source>
</evidence>
<dbReference type="SUPFAM" id="SSF55729">
    <property type="entry name" value="Acyl-CoA N-acyltransferases (Nat)"/>
    <property type="match status" value="1"/>
</dbReference>
<dbReference type="Pfam" id="PF00583">
    <property type="entry name" value="Acetyltransf_1"/>
    <property type="match status" value="1"/>
</dbReference>
<sequence>MSAVVIDIRYAEHSDATAIADVHERSWSEAYAGILPAVALRQMVARHGPRHWVEVIGRRRNVLVLEVGGVVAGYATFGIARQRPHSRTAEIYEIYLLPEYQGIGGGRLLFEETCRTLKERGFTRLIVRALTENQRALEFYEHRGGEIRSMAQTLFGERRMPVAVFSFKL</sequence>
<keyword evidence="2" id="KW-0012">Acyltransferase</keyword>
<evidence type="ECO:0000313" key="5">
    <source>
        <dbReference type="Proteomes" id="UP001230253"/>
    </source>
</evidence>
<dbReference type="RefSeq" id="WP_307153818.1">
    <property type="nucleotide sequence ID" value="NZ_JAUSUK010000001.1"/>
</dbReference>
<reference evidence="4 5" key="1">
    <citation type="submission" date="2023-07" db="EMBL/GenBank/DDBJ databases">
        <title>Genomic Encyclopedia of Type Strains, Phase IV (KMG-IV): sequencing the most valuable type-strain genomes for metagenomic binning, comparative biology and taxonomic classification.</title>
        <authorList>
            <person name="Goeker M."/>
        </authorList>
    </citation>
    <scope>NUCLEOTIDE SEQUENCE [LARGE SCALE GENOMIC DNA]</scope>
    <source>
        <strain evidence="4 5">DSM 11549</strain>
    </source>
</reference>
<organism evidence="4 5">
    <name type="scientific">Rhodopseudomonas julia</name>
    <dbReference type="NCBI Taxonomy" id="200617"/>
    <lineage>
        <taxon>Bacteria</taxon>
        <taxon>Pseudomonadati</taxon>
        <taxon>Pseudomonadota</taxon>
        <taxon>Alphaproteobacteria</taxon>
        <taxon>Hyphomicrobiales</taxon>
        <taxon>Nitrobacteraceae</taxon>
        <taxon>Rhodopseudomonas</taxon>
    </lineage>
</organism>
<dbReference type="Gene3D" id="3.40.630.30">
    <property type="match status" value="1"/>
</dbReference>
<comment type="caution">
    <text evidence="4">The sequence shown here is derived from an EMBL/GenBank/DDBJ whole genome shotgun (WGS) entry which is preliminary data.</text>
</comment>
<gene>
    <name evidence="4" type="ORF">J2R99_001489</name>
</gene>
<dbReference type="Proteomes" id="UP001230253">
    <property type="component" value="Unassembled WGS sequence"/>
</dbReference>
<evidence type="ECO:0000256" key="2">
    <source>
        <dbReference type="ARBA" id="ARBA00023315"/>
    </source>
</evidence>
<dbReference type="InterPro" id="IPR050832">
    <property type="entry name" value="Bact_Acetyltransf"/>
</dbReference>
<dbReference type="PANTHER" id="PTHR43877">
    <property type="entry name" value="AMINOALKYLPHOSPHONATE N-ACETYLTRANSFERASE-RELATED-RELATED"/>
    <property type="match status" value="1"/>
</dbReference>
<protein>
    <submittedName>
        <fullName evidence="4">Ribosomal protein S18 acetylase RimI-like enzyme</fullName>
    </submittedName>
</protein>
<accession>A0ABU0C7M8</accession>
<dbReference type="InterPro" id="IPR000182">
    <property type="entry name" value="GNAT_dom"/>
</dbReference>
<dbReference type="CDD" id="cd04301">
    <property type="entry name" value="NAT_SF"/>
    <property type="match status" value="1"/>
</dbReference>
<evidence type="ECO:0000259" key="3">
    <source>
        <dbReference type="PROSITE" id="PS51186"/>
    </source>
</evidence>
<evidence type="ECO:0000313" key="4">
    <source>
        <dbReference type="EMBL" id="MDQ0325640.1"/>
    </source>
</evidence>
<name>A0ABU0C7M8_9BRAD</name>
<dbReference type="EMBL" id="JAUSUK010000001">
    <property type="protein sequence ID" value="MDQ0325640.1"/>
    <property type="molecule type" value="Genomic_DNA"/>
</dbReference>